<dbReference type="PANTHER" id="PTHR30287:SF1">
    <property type="entry name" value="INNER MEMBRANE PROTEIN"/>
    <property type="match status" value="1"/>
</dbReference>
<sequence length="820" mass="90868">MSLLTRLATRQLWSQLRTTEWRALLLASWIAIALTTLLAVLGDRLERGLLRESAALLGADLVLSSSRPIAPERLDGLPLDGIRQTRVIQFPSMVGRGDDLMLVSVRALQAPYPLRGELVTEPPGTGIPAPGDVWVEPRVMTQLQLQPGDQLEFGYQPLSVSRELLGSPDRGTGFRSFSPHILVNAADLEASGVLAPGSRANYRILLAGPAEAITALNRALQPTLADYERIHALSKDQPLTGNALGNALSYLKLSALIALLLSALTIVLALRRFSLGQHTRSALLLNLGLRPGQLIRVYLYQLLLAWLLTASAGVLTGYVLEWSVYRWLADLLPQALPTAHWLRWLSGPALGLALLVLLGLPPILQLARIPVAHLLRGDAPPRDRTALLMQGLSLLLLAATLLAFLQAPLPALGLLLFLLLGGALFGWLAQAGLQACARPLARRLLLGRLLLMRLRQQRQWHRLQAAVVVMLLTLLSVVWVSRADLIEQWQAQFPDDTPNYFLINIQPWQKDGVDRFFAERELDTELYPMIRGRLTALNGDPIKPQLSAEQQDHNTLRRELNLSWRVERPTHNPLVAGQWWQPGDAGAISIEREMAEELGLALGDRLGFDIGGVRVEGEIRNIREVVWTSFRPNFYIIFNPEALQNAPATWITSFHLEPEQRGISRELLQQFPSLTLIDIDQVLDQLAGWLQRLGDSSALILALSLGCGVMLLGVTLLQALEQRRFESALLQTLGVTADQARQLDLLEFLLIGLVCGLLASLSAEGVLAMLHQWLLQIPPRLHTELWLALPLLAALIFVLIGWLIRRPLRLDQCYRLLRAG</sequence>
<dbReference type="Pfam" id="PF02687">
    <property type="entry name" value="FtsX"/>
    <property type="match status" value="2"/>
</dbReference>
<feature type="transmembrane region" description="Helical" evidence="6">
    <location>
        <begin position="250"/>
        <end position="270"/>
    </location>
</feature>
<dbReference type="Proteomes" id="UP000755551">
    <property type="component" value="Unassembled WGS sequence"/>
</dbReference>
<protein>
    <submittedName>
        <fullName evidence="8">FtsX-like permease family protein</fullName>
    </submittedName>
</protein>
<keyword evidence="5 6" id="KW-0472">Membrane</keyword>
<feature type="transmembrane region" description="Helical" evidence="6">
    <location>
        <begin position="698"/>
        <end position="720"/>
    </location>
</feature>
<feature type="transmembrane region" description="Helical" evidence="6">
    <location>
        <begin position="748"/>
        <end position="773"/>
    </location>
</feature>
<feature type="transmembrane region" description="Helical" evidence="6">
    <location>
        <begin position="463"/>
        <end position="481"/>
    </location>
</feature>
<feature type="transmembrane region" description="Helical" evidence="6">
    <location>
        <begin position="340"/>
        <end position="364"/>
    </location>
</feature>
<accession>A0ABS6MCR3</accession>
<dbReference type="InterPro" id="IPR003838">
    <property type="entry name" value="ABC3_permease_C"/>
</dbReference>
<dbReference type="RefSeq" id="WP_217335369.1">
    <property type="nucleotide sequence ID" value="NZ_JAHQZT010000014.1"/>
</dbReference>
<comment type="subcellular location">
    <subcellularLocation>
        <location evidence="1">Cell membrane</location>
        <topology evidence="1">Multi-pass membrane protein</topology>
    </subcellularLocation>
</comment>
<keyword evidence="2" id="KW-1003">Cell membrane</keyword>
<feature type="transmembrane region" description="Helical" evidence="6">
    <location>
        <begin position="785"/>
        <end position="804"/>
    </location>
</feature>
<feature type="transmembrane region" description="Helical" evidence="6">
    <location>
        <begin position="21"/>
        <end position="41"/>
    </location>
</feature>
<evidence type="ECO:0000313" key="9">
    <source>
        <dbReference type="Proteomes" id="UP000755551"/>
    </source>
</evidence>
<feature type="domain" description="ABC3 transporter permease C-terminal" evidence="7">
    <location>
        <begin position="699"/>
        <end position="806"/>
    </location>
</feature>
<evidence type="ECO:0000256" key="5">
    <source>
        <dbReference type="ARBA" id="ARBA00023136"/>
    </source>
</evidence>
<dbReference type="PANTHER" id="PTHR30287">
    <property type="entry name" value="MEMBRANE COMPONENT OF PREDICTED ABC SUPERFAMILY METABOLITE UPTAKE TRANSPORTER"/>
    <property type="match status" value="1"/>
</dbReference>
<name>A0ABS6MCR3_9GAMM</name>
<evidence type="ECO:0000256" key="4">
    <source>
        <dbReference type="ARBA" id="ARBA00022989"/>
    </source>
</evidence>
<keyword evidence="3 6" id="KW-0812">Transmembrane</keyword>
<evidence type="ECO:0000313" key="8">
    <source>
        <dbReference type="EMBL" id="MBV0933960.1"/>
    </source>
</evidence>
<evidence type="ECO:0000259" key="7">
    <source>
        <dbReference type="Pfam" id="PF02687"/>
    </source>
</evidence>
<organism evidence="8 9">
    <name type="scientific">Marinobacterium weihaiense</name>
    <dbReference type="NCBI Taxonomy" id="2851016"/>
    <lineage>
        <taxon>Bacteria</taxon>
        <taxon>Pseudomonadati</taxon>
        <taxon>Pseudomonadota</taxon>
        <taxon>Gammaproteobacteria</taxon>
        <taxon>Oceanospirillales</taxon>
        <taxon>Oceanospirillaceae</taxon>
        <taxon>Marinobacterium</taxon>
    </lineage>
</organism>
<dbReference type="InterPro" id="IPR038766">
    <property type="entry name" value="Membrane_comp_ABC_pdt"/>
</dbReference>
<keyword evidence="4 6" id="KW-1133">Transmembrane helix</keyword>
<comment type="caution">
    <text evidence="8">The sequence shown here is derived from an EMBL/GenBank/DDBJ whole genome shotgun (WGS) entry which is preliminary data.</text>
</comment>
<feature type="domain" description="ABC3 transporter permease C-terminal" evidence="7">
    <location>
        <begin position="255"/>
        <end position="370"/>
    </location>
</feature>
<gene>
    <name evidence="8" type="ORF">KTN04_11455</name>
</gene>
<feature type="transmembrane region" description="Helical" evidence="6">
    <location>
        <begin position="297"/>
        <end position="320"/>
    </location>
</feature>
<reference evidence="8 9" key="1">
    <citation type="submission" date="2021-06" db="EMBL/GenBank/DDBJ databases">
        <title>Bacterium isolated from marine sediment.</title>
        <authorList>
            <person name="Zhu K.-L."/>
            <person name="Du Z.-J."/>
            <person name="Liang Q.-Y."/>
        </authorList>
    </citation>
    <scope>NUCLEOTIDE SEQUENCE [LARGE SCALE GENOMIC DNA]</scope>
    <source>
        <strain evidence="8 9">A346</strain>
    </source>
</reference>
<dbReference type="EMBL" id="JAHQZT010000014">
    <property type="protein sequence ID" value="MBV0933960.1"/>
    <property type="molecule type" value="Genomic_DNA"/>
</dbReference>
<evidence type="ECO:0000256" key="2">
    <source>
        <dbReference type="ARBA" id="ARBA00022475"/>
    </source>
</evidence>
<proteinExistence type="predicted"/>
<evidence type="ECO:0000256" key="1">
    <source>
        <dbReference type="ARBA" id="ARBA00004651"/>
    </source>
</evidence>
<evidence type="ECO:0000256" key="3">
    <source>
        <dbReference type="ARBA" id="ARBA00022692"/>
    </source>
</evidence>
<feature type="transmembrane region" description="Helical" evidence="6">
    <location>
        <begin position="411"/>
        <end position="433"/>
    </location>
</feature>
<keyword evidence="9" id="KW-1185">Reference proteome</keyword>
<evidence type="ECO:0000256" key="6">
    <source>
        <dbReference type="SAM" id="Phobius"/>
    </source>
</evidence>
<feature type="transmembrane region" description="Helical" evidence="6">
    <location>
        <begin position="385"/>
        <end position="405"/>
    </location>
</feature>